<dbReference type="RefSeq" id="WP_123087924.1">
    <property type="nucleotide sequence ID" value="NZ_RIBS01000004.1"/>
</dbReference>
<comment type="caution">
    <text evidence="5">The sequence shown here is derived from an EMBL/GenBank/DDBJ whole genome shotgun (WGS) entry which is preliminary data.</text>
</comment>
<dbReference type="Pfam" id="PF25954">
    <property type="entry name" value="Beta-barrel_RND_2"/>
    <property type="match status" value="1"/>
</dbReference>
<organism evidence="5 6">
    <name type="scientific">Montanilutibacter psychrotolerans</name>
    <dbReference type="NCBI Taxonomy" id="1327343"/>
    <lineage>
        <taxon>Bacteria</taxon>
        <taxon>Pseudomonadati</taxon>
        <taxon>Pseudomonadota</taxon>
        <taxon>Gammaproteobacteria</taxon>
        <taxon>Lysobacterales</taxon>
        <taxon>Lysobacteraceae</taxon>
        <taxon>Montanilutibacter</taxon>
    </lineage>
</organism>
<feature type="signal peptide" evidence="2">
    <location>
        <begin position="1"/>
        <end position="19"/>
    </location>
</feature>
<dbReference type="PROSITE" id="PS51257">
    <property type="entry name" value="PROKAR_LIPOPROTEIN"/>
    <property type="match status" value="1"/>
</dbReference>
<proteinExistence type="inferred from homology"/>
<dbReference type="Gene3D" id="2.40.420.20">
    <property type="match status" value="1"/>
</dbReference>
<evidence type="ECO:0000256" key="2">
    <source>
        <dbReference type="SAM" id="SignalP"/>
    </source>
</evidence>
<gene>
    <name evidence="5" type="ORF">EER27_09785</name>
</gene>
<accession>A0A3M8SSJ8</accession>
<protein>
    <submittedName>
        <fullName evidence="5">Efflux RND transporter periplasmic adaptor subunit</fullName>
    </submittedName>
</protein>
<reference evidence="5 6" key="1">
    <citation type="submission" date="2018-11" db="EMBL/GenBank/DDBJ databases">
        <title>Lysobacter cryohumiis sp. nov., isolated from soil in the Tianshan Mountains, Xinjiang, China.</title>
        <authorList>
            <person name="Luo Y."/>
            <person name="Sheng H."/>
        </authorList>
    </citation>
    <scope>NUCLEOTIDE SEQUENCE [LARGE SCALE GENOMIC DNA]</scope>
    <source>
        <strain evidence="5 6">ZS60</strain>
    </source>
</reference>
<dbReference type="AlphaFoldDB" id="A0A3M8SSJ8"/>
<name>A0A3M8SSJ8_9GAMM</name>
<dbReference type="PANTHER" id="PTHR30469">
    <property type="entry name" value="MULTIDRUG RESISTANCE PROTEIN MDTA"/>
    <property type="match status" value="1"/>
</dbReference>
<dbReference type="PANTHER" id="PTHR30469:SF15">
    <property type="entry name" value="HLYD FAMILY OF SECRETION PROTEINS"/>
    <property type="match status" value="1"/>
</dbReference>
<keyword evidence="6" id="KW-1185">Reference proteome</keyword>
<dbReference type="SUPFAM" id="SSF111369">
    <property type="entry name" value="HlyD-like secretion proteins"/>
    <property type="match status" value="1"/>
</dbReference>
<keyword evidence="2" id="KW-0732">Signal</keyword>
<dbReference type="GO" id="GO:1990281">
    <property type="term" value="C:efflux pump complex"/>
    <property type="evidence" value="ECO:0007669"/>
    <property type="project" value="TreeGrafter"/>
</dbReference>
<comment type="similarity">
    <text evidence="1">Belongs to the membrane fusion protein (MFP) (TC 8.A.1) family.</text>
</comment>
<dbReference type="InterPro" id="IPR058637">
    <property type="entry name" value="YknX-like_C"/>
</dbReference>
<dbReference type="Gene3D" id="1.10.287.470">
    <property type="entry name" value="Helix hairpin bin"/>
    <property type="match status" value="1"/>
</dbReference>
<dbReference type="InterPro" id="IPR006143">
    <property type="entry name" value="RND_pump_MFP"/>
</dbReference>
<evidence type="ECO:0000259" key="4">
    <source>
        <dbReference type="Pfam" id="PF25989"/>
    </source>
</evidence>
<feature type="domain" description="YknX-like C-terminal permuted SH3-like" evidence="4">
    <location>
        <begin position="296"/>
        <end position="365"/>
    </location>
</feature>
<feature type="domain" description="CusB-like beta-barrel" evidence="3">
    <location>
        <begin position="224"/>
        <end position="291"/>
    </location>
</feature>
<dbReference type="InterPro" id="IPR058792">
    <property type="entry name" value="Beta-barrel_RND_2"/>
</dbReference>
<dbReference type="Pfam" id="PF25989">
    <property type="entry name" value="YknX_C"/>
    <property type="match status" value="1"/>
</dbReference>
<evidence type="ECO:0000313" key="5">
    <source>
        <dbReference type="EMBL" id="RNF83665.1"/>
    </source>
</evidence>
<dbReference type="OrthoDB" id="7265739at2"/>
<sequence length="384" mass="40059">MPCPPSRLLAPLSRSPRLAALALVTLMLVGCGGEDQATAASAPAATLAVGMVPVQAREIERSVTVSGPVAAWEEMQLGVEVSGLRVTALHVDVGQVVRRGQVLLELDHRMLDSDLAQSRAALAEAEAGLQLAQANLNRGQALANEKLISASALDELRAARVQAQARRATAAAARDASQLRRDFASLRAPDDGVISKRLVQPGQVVAAGGELLRLIRQGRLEWRAELADAELALVRPGMTVRIATRDGEVTGRVRAVSPGVDAATRTGTVHADLPQPGALQAGSFVEGRIATGRGNALVVPAASVVQRDGHAYVFTADDGRTVRRLRVRTGSRVDGRVEILEGLKAGMRVVNQGAGFLGDGDLVRVIATPTAAPATANAHPATAQ</sequence>
<dbReference type="NCBIfam" id="TIGR01730">
    <property type="entry name" value="RND_mfp"/>
    <property type="match status" value="1"/>
</dbReference>
<dbReference type="GO" id="GO:0015562">
    <property type="term" value="F:efflux transmembrane transporter activity"/>
    <property type="evidence" value="ECO:0007669"/>
    <property type="project" value="TreeGrafter"/>
</dbReference>
<dbReference type="Gene3D" id="2.40.30.170">
    <property type="match status" value="1"/>
</dbReference>
<evidence type="ECO:0000256" key="1">
    <source>
        <dbReference type="ARBA" id="ARBA00009477"/>
    </source>
</evidence>
<dbReference type="Gene3D" id="2.40.50.100">
    <property type="match status" value="1"/>
</dbReference>
<dbReference type="EMBL" id="RIBS01000004">
    <property type="protein sequence ID" value="RNF83665.1"/>
    <property type="molecule type" value="Genomic_DNA"/>
</dbReference>
<evidence type="ECO:0000259" key="3">
    <source>
        <dbReference type="Pfam" id="PF25954"/>
    </source>
</evidence>
<evidence type="ECO:0000313" key="6">
    <source>
        <dbReference type="Proteomes" id="UP000267049"/>
    </source>
</evidence>
<feature type="chain" id="PRO_5018021113" evidence="2">
    <location>
        <begin position="20"/>
        <end position="384"/>
    </location>
</feature>
<dbReference type="Proteomes" id="UP000267049">
    <property type="component" value="Unassembled WGS sequence"/>
</dbReference>